<dbReference type="InterPro" id="IPR000031">
    <property type="entry name" value="PurE_dom"/>
</dbReference>
<dbReference type="Proteomes" id="UP001332931">
    <property type="component" value="Unassembled WGS sequence"/>
</dbReference>
<keyword evidence="2 3" id="KW-0413">Isomerase</keyword>
<evidence type="ECO:0000256" key="2">
    <source>
        <dbReference type="ARBA" id="ARBA00023235"/>
    </source>
</evidence>
<dbReference type="GO" id="GO:0004638">
    <property type="term" value="F:phosphoribosylaminoimidazole carboxylase activity"/>
    <property type="evidence" value="ECO:0007669"/>
    <property type="project" value="UniProtKB-EC"/>
</dbReference>
<feature type="domain" description="PurE" evidence="5">
    <location>
        <begin position="5"/>
        <end position="153"/>
    </location>
</feature>
<dbReference type="Pfam" id="PF00731">
    <property type="entry name" value="AIRC"/>
    <property type="match status" value="1"/>
</dbReference>
<dbReference type="SMART" id="SM01001">
    <property type="entry name" value="AIRC"/>
    <property type="match status" value="1"/>
</dbReference>
<keyword evidence="7" id="KW-1185">Reference proteome</keyword>
<comment type="catalytic activity">
    <reaction evidence="3 4">
        <text>5-carboxyamino-1-(5-phospho-D-ribosyl)imidazole + H(+) = 5-amino-1-(5-phospho-D-ribosyl)imidazole-4-carboxylate</text>
        <dbReference type="Rhea" id="RHEA:13193"/>
        <dbReference type="ChEBI" id="CHEBI:15378"/>
        <dbReference type="ChEBI" id="CHEBI:58730"/>
        <dbReference type="ChEBI" id="CHEBI:77657"/>
        <dbReference type="EC" id="5.4.99.18"/>
    </reaction>
</comment>
<reference evidence="6 7" key="1">
    <citation type="submission" date="2024-01" db="EMBL/GenBank/DDBJ databases">
        <title>Description of Olsenella sp. nov., isolated from pig feces.</title>
        <authorList>
            <person name="Chang Y.-H."/>
        </authorList>
    </citation>
    <scope>NUCLEOTIDE SEQUENCE [LARGE SCALE GENOMIC DNA]</scope>
    <source>
        <strain evidence="6 7">YH-ols2223</strain>
    </source>
</reference>
<dbReference type="SUPFAM" id="SSF52255">
    <property type="entry name" value="N5-CAIR mutase (phosphoribosylaminoimidazole carboxylase, PurE)"/>
    <property type="match status" value="1"/>
</dbReference>
<name>A0ABU7R8U9_9ACTN</name>
<dbReference type="GO" id="GO:0034023">
    <property type="term" value="F:5-(carboxyamino)imidazole ribonucleotide mutase activity"/>
    <property type="evidence" value="ECO:0007669"/>
    <property type="project" value="UniProtKB-EC"/>
</dbReference>
<feature type="binding site" evidence="3">
    <location>
        <position position="13"/>
    </location>
    <ligand>
        <name>substrate</name>
    </ligand>
</feature>
<dbReference type="Gene3D" id="3.40.50.1970">
    <property type="match status" value="1"/>
</dbReference>
<evidence type="ECO:0000256" key="4">
    <source>
        <dbReference type="PIRNR" id="PIRNR001338"/>
    </source>
</evidence>
<evidence type="ECO:0000313" key="7">
    <source>
        <dbReference type="Proteomes" id="UP001332931"/>
    </source>
</evidence>
<feature type="binding site" evidence="3">
    <location>
        <position position="43"/>
    </location>
    <ligand>
        <name>substrate</name>
    </ligand>
</feature>
<protein>
    <recommendedName>
        <fullName evidence="3 4">N5-carboxyaminoimidazole ribonucleotide mutase</fullName>
        <shortName evidence="3 4">N5-CAIR mutase</shortName>
        <ecNumber evidence="3 4">5.4.99.18</ecNumber>
    </recommendedName>
    <alternativeName>
        <fullName evidence="3">5-(carboxyamino)imidazole ribonucleotide mutase</fullName>
    </alternativeName>
</protein>
<dbReference type="PIRSF" id="PIRSF001338">
    <property type="entry name" value="AIR_carboxylase"/>
    <property type="match status" value="1"/>
</dbReference>
<sequence>MADKPLVGIIMGSKSDMPAMEGCTKQLEEFGVPYELVVASAHRAPAKVHEWASTAADRGIKVIIAAAGKAAHLGGVVAAYTPLPIVGVPMKTSDLGGMDSLLSMVQMPSGVPVACVAIGGAKNAAIYATQILGATDPTWREVIVKFKQEMAEA</sequence>
<feature type="binding site" evidence="3">
    <location>
        <position position="16"/>
    </location>
    <ligand>
        <name>substrate</name>
    </ligand>
</feature>
<keyword evidence="1 3" id="KW-0658">Purine biosynthesis</keyword>
<accession>A0ABU7R8U9</accession>
<dbReference type="PANTHER" id="PTHR23046:SF2">
    <property type="entry name" value="PHOSPHORIBOSYLAMINOIMIDAZOLE CARBOXYLASE"/>
    <property type="match status" value="1"/>
</dbReference>
<organism evidence="6 7">
    <name type="scientific">Olsenella absiana</name>
    <dbReference type="NCBI Taxonomy" id="3115222"/>
    <lineage>
        <taxon>Bacteria</taxon>
        <taxon>Bacillati</taxon>
        <taxon>Actinomycetota</taxon>
        <taxon>Coriobacteriia</taxon>
        <taxon>Coriobacteriales</taxon>
        <taxon>Atopobiaceae</taxon>
        <taxon>Olsenella</taxon>
    </lineage>
</organism>
<dbReference type="EC" id="5.4.99.18" evidence="3 4"/>
<dbReference type="EMBL" id="JAZGJQ010000002">
    <property type="protein sequence ID" value="MEE6147036.1"/>
    <property type="molecule type" value="Genomic_DNA"/>
</dbReference>
<comment type="caution">
    <text evidence="6">The sequence shown here is derived from an EMBL/GenBank/DDBJ whole genome shotgun (WGS) entry which is preliminary data.</text>
</comment>
<evidence type="ECO:0000313" key="6">
    <source>
        <dbReference type="EMBL" id="MEE6147036.1"/>
    </source>
</evidence>
<dbReference type="InterPro" id="IPR024694">
    <property type="entry name" value="PurE_prokaryotes"/>
</dbReference>
<dbReference type="RefSeq" id="WP_330957801.1">
    <property type="nucleotide sequence ID" value="NZ_JAZGJQ010000002.1"/>
</dbReference>
<gene>
    <name evidence="3 6" type="primary">purE</name>
    <name evidence="6" type="ORF">VXJ25_03340</name>
</gene>
<evidence type="ECO:0000256" key="1">
    <source>
        <dbReference type="ARBA" id="ARBA00022755"/>
    </source>
</evidence>
<comment type="function">
    <text evidence="3 4">Catalyzes the conversion of N5-carboxyaminoimidazole ribonucleotide (N5-CAIR) to 4-carboxy-5-aminoimidazole ribonucleotide (CAIR).</text>
</comment>
<comment type="similarity">
    <text evidence="3">Belongs to the AIR carboxylase family. Class I subfamily.</text>
</comment>
<dbReference type="InterPro" id="IPR033747">
    <property type="entry name" value="PurE_ClassI"/>
</dbReference>
<evidence type="ECO:0000259" key="5">
    <source>
        <dbReference type="SMART" id="SM01001"/>
    </source>
</evidence>
<dbReference type="NCBIfam" id="TIGR01162">
    <property type="entry name" value="purE"/>
    <property type="match status" value="1"/>
</dbReference>
<evidence type="ECO:0000256" key="3">
    <source>
        <dbReference type="HAMAP-Rule" id="MF_01929"/>
    </source>
</evidence>
<dbReference type="HAMAP" id="MF_01929">
    <property type="entry name" value="PurE_classI"/>
    <property type="match status" value="1"/>
</dbReference>
<comment type="pathway">
    <text evidence="3 4">Purine metabolism; IMP biosynthesis via de novo pathway; 5-amino-1-(5-phospho-D-ribosyl)imidazole-4-carboxylate from 5-amino-1-(5-phospho-D-ribosyl)imidazole (N5-CAIR route): step 2/2.</text>
</comment>
<keyword evidence="6" id="KW-0456">Lyase</keyword>
<dbReference type="PANTHER" id="PTHR23046">
    <property type="entry name" value="PHOSPHORIBOSYLAMINOIMIDAZOLE CARBOXYLASE CATALYTIC SUBUNIT"/>
    <property type="match status" value="1"/>
</dbReference>
<proteinExistence type="inferred from homology"/>